<organism evidence="2 3">
    <name type="scientific">Ilyodon furcidens</name>
    <name type="common">goldbreast splitfin</name>
    <dbReference type="NCBI Taxonomy" id="33524"/>
    <lineage>
        <taxon>Eukaryota</taxon>
        <taxon>Metazoa</taxon>
        <taxon>Chordata</taxon>
        <taxon>Craniata</taxon>
        <taxon>Vertebrata</taxon>
        <taxon>Euteleostomi</taxon>
        <taxon>Actinopterygii</taxon>
        <taxon>Neopterygii</taxon>
        <taxon>Teleostei</taxon>
        <taxon>Neoteleostei</taxon>
        <taxon>Acanthomorphata</taxon>
        <taxon>Ovalentaria</taxon>
        <taxon>Atherinomorphae</taxon>
        <taxon>Cyprinodontiformes</taxon>
        <taxon>Goodeidae</taxon>
        <taxon>Ilyodon</taxon>
    </lineage>
</organism>
<comment type="caution">
    <text evidence="2">The sequence shown here is derived from an EMBL/GenBank/DDBJ whole genome shotgun (WGS) entry which is preliminary data.</text>
</comment>
<evidence type="ECO:0000256" key="1">
    <source>
        <dbReference type="SAM" id="MobiDB-lite"/>
    </source>
</evidence>
<gene>
    <name evidence="2" type="ORF">ILYODFUR_017095</name>
</gene>
<evidence type="ECO:0000313" key="2">
    <source>
        <dbReference type="EMBL" id="MEQ2232983.1"/>
    </source>
</evidence>
<protein>
    <submittedName>
        <fullName evidence="2">Uncharacterized protein</fullName>
    </submittedName>
</protein>
<accession>A0ABV0TJB9</accession>
<name>A0ABV0TJB9_9TELE</name>
<feature type="compositionally biased region" description="Basic and acidic residues" evidence="1">
    <location>
        <begin position="1"/>
        <end position="15"/>
    </location>
</feature>
<feature type="region of interest" description="Disordered" evidence="1">
    <location>
        <begin position="1"/>
        <end position="22"/>
    </location>
</feature>
<evidence type="ECO:0000313" key="3">
    <source>
        <dbReference type="Proteomes" id="UP001482620"/>
    </source>
</evidence>
<keyword evidence="3" id="KW-1185">Reference proteome</keyword>
<dbReference type="Proteomes" id="UP001482620">
    <property type="component" value="Unassembled WGS sequence"/>
</dbReference>
<sequence>MVLDSHKCVKSEKRKSSALSPAPSAQVSLLKRSLRDIQGGPVPSDFAVFVCAEEERRLIKAPSKKVKDVTSYSLSCKYNVHVLIYVKGIITPCKCALYCIVAL</sequence>
<proteinExistence type="predicted"/>
<dbReference type="EMBL" id="JAHRIQ010036345">
    <property type="protein sequence ID" value="MEQ2232983.1"/>
    <property type="molecule type" value="Genomic_DNA"/>
</dbReference>
<reference evidence="2 3" key="1">
    <citation type="submission" date="2021-06" db="EMBL/GenBank/DDBJ databases">
        <authorList>
            <person name="Palmer J.M."/>
        </authorList>
    </citation>
    <scope>NUCLEOTIDE SEQUENCE [LARGE SCALE GENOMIC DNA]</scope>
    <source>
        <strain evidence="3">if_2019</strain>
        <tissue evidence="2">Muscle</tissue>
    </source>
</reference>